<dbReference type="OrthoDB" id="9772660at2"/>
<dbReference type="Proteomes" id="UP000198892">
    <property type="component" value="Unassembled WGS sequence"/>
</dbReference>
<proteinExistence type="predicted"/>
<reference evidence="3" key="1">
    <citation type="submission" date="2016-10" db="EMBL/GenBank/DDBJ databases">
        <authorList>
            <person name="Varghese N."/>
            <person name="Submissions S."/>
        </authorList>
    </citation>
    <scope>NUCLEOTIDE SEQUENCE [LARGE SCALE GENOMIC DNA]</scope>
    <source>
        <strain evidence="3">S7</strain>
    </source>
</reference>
<dbReference type="EMBL" id="FOXD01000029">
    <property type="protein sequence ID" value="SFQ32595.1"/>
    <property type="molecule type" value="Genomic_DNA"/>
</dbReference>
<dbReference type="Pfam" id="PF09347">
    <property type="entry name" value="DUF1989"/>
    <property type="match status" value="1"/>
</dbReference>
<dbReference type="NCBIfam" id="TIGR03425">
    <property type="entry name" value="urea_degr_2"/>
    <property type="match status" value="1"/>
</dbReference>
<dbReference type="InterPro" id="IPR018959">
    <property type="entry name" value="DUF1989"/>
</dbReference>
<name>A0A1I5XKW6_9BACI</name>
<dbReference type="PANTHER" id="PTHR31527">
    <property type="entry name" value="RE64534P"/>
    <property type="match status" value="1"/>
</dbReference>
<protein>
    <recommendedName>
        <fullName evidence="1">DUF1989 domain-containing protein</fullName>
    </recommendedName>
</protein>
<keyword evidence="3" id="KW-1185">Reference proteome</keyword>
<dbReference type="AlphaFoldDB" id="A0A1I5XKW6"/>
<accession>A0A1I5XKW6</accession>
<gene>
    <name evidence="2" type="ORF">SAMN05518683_12914</name>
</gene>
<organism evidence="2 3">
    <name type="scientific">Salibacterium halotolerans</name>
    <dbReference type="NCBI Taxonomy" id="1884432"/>
    <lineage>
        <taxon>Bacteria</taxon>
        <taxon>Bacillati</taxon>
        <taxon>Bacillota</taxon>
        <taxon>Bacilli</taxon>
        <taxon>Bacillales</taxon>
        <taxon>Bacillaceae</taxon>
    </lineage>
</organism>
<evidence type="ECO:0000313" key="3">
    <source>
        <dbReference type="Proteomes" id="UP000198892"/>
    </source>
</evidence>
<dbReference type="InterPro" id="IPR017792">
    <property type="entry name" value="UAAP1"/>
</dbReference>
<evidence type="ECO:0000313" key="2">
    <source>
        <dbReference type="EMBL" id="SFQ32595.1"/>
    </source>
</evidence>
<dbReference type="STRING" id="1884432.SAMN05518683_12914"/>
<sequence>MFETILEPGAKWSNVIAKGKAVRFTALGDGANLSALLYNSRNTTDRYNMPDTLKAQHTSKLTKGNVLMSDNGRVLSSIVEDSLGWHDPVGGSISRGQVDEQFGKTSFQEVLNDYLRSGDENFIKELVRNGLTMRDIVPNVNFFSKIAAAPDGSMQFEKGHAKEGDSVTLRMEMDTLLILSNTPNPQDHGLSYPSVPVKLEVFDTQAPDETDYCVTFRPENKRAFENTWNYHALTV</sequence>
<evidence type="ECO:0000259" key="1">
    <source>
        <dbReference type="Pfam" id="PF09347"/>
    </source>
</evidence>
<dbReference type="RefSeq" id="WP_093339268.1">
    <property type="nucleotide sequence ID" value="NZ_FOXD01000029.1"/>
</dbReference>
<feature type="domain" description="DUF1989" evidence="1">
    <location>
        <begin position="5"/>
        <end position="176"/>
    </location>
</feature>
<dbReference type="PANTHER" id="PTHR31527:SF0">
    <property type="entry name" value="RE64534P"/>
    <property type="match status" value="1"/>
</dbReference>